<feature type="region of interest" description="Disordered" evidence="7">
    <location>
        <begin position="473"/>
        <end position="495"/>
    </location>
</feature>
<dbReference type="SUPFAM" id="SSF51126">
    <property type="entry name" value="Pectin lyase-like"/>
    <property type="match status" value="1"/>
</dbReference>
<dbReference type="InterPro" id="IPR006626">
    <property type="entry name" value="PbH1"/>
</dbReference>
<evidence type="ECO:0000256" key="6">
    <source>
        <dbReference type="SAM" id="Coils"/>
    </source>
</evidence>
<feature type="region of interest" description="Disordered" evidence="7">
    <location>
        <begin position="885"/>
        <end position="947"/>
    </location>
</feature>
<dbReference type="SMART" id="SM00710">
    <property type="entry name" value="PbH1"/>
    <property type="match status" value="5"/>
</dbReference>
<evidence type="ECO:0000313" key="10">
    <source>
        <dbReference type="Proteomes" id="UP000026962"/>
    </source>
</evidence>
<reference evidence="9" key="1">
    <citation type="submission" date="2015-04" db="UniProtKB">
        <authorList>
            <consortium name="EnsemblPlants"/>
        </authorList>
    </citation>
    <scope>IDENTIFICATION</scope>
</reference>
<evidence type="ECO:0000256" key="2">
    <source>
        <dbReference type="ARBA" id="ARBA00022801"/>
    </source>
</evidence>
<feature type="compositionally biased region" description="Basic residues" evidence="7">
    <location>
        <begin position="738"/>
        <end position="756"/>
    </location>
</feature>
<dbReference type="InterPro" id="IPR012334">
    <property type="entry name" value="Pectin_lyas_fold"/>
</dbReference>
<dbReference type="PANTHER" id="PTHR35468:SF1">
    <property type="entry name" value="MYOSIN-LIKE PROTEIN"/>
    <property type="match status" value="1"/>
</dbReference>
<feature type="compositionally biased region" description="Basic and acidic residues" evidence="7">
    <location>
        <begin position="579"/>
        <end position="593"/>
    </location>
</feature>
<dbReference type="EnsemblPlants" id="OPUNC03G08210.1">
    <property type="protein sequence ID" value="OPUNC03G08210.1"/>
    <property type="gene ID" value="OPUNC03G08210"/>
</dbReference>
<comment type="similarity">
    <text evidence="1 5">Belongs to the glycosyl hydrolase 28 family.</text>
</comment>
<dbReference type="Gene3D" id="2.160.20.10">
    <property type="entry name" value="Single-stranded right-handed beta-helix, Pectin lyase-like"/>
    <property type="match status" value="1"/>
</dbReference>
<feature type="signal peptide" evidence="8">
    <location>
        <begin position="1"/>
        <end position="36"/>
    </location>
</feature>
<evidence type="ECO:0000256" key="7">
    <source>
        <dbReference type="SAM" id="MobiDB-lite"/>
    </source>
</evidence>
<evidence type="ECO:0000313" key="9">
    <source>
        <dbReference type="EnsemblPlants" id="OPUNC03G08210.1"/>
    </source>
</evidence>
<feature type="region of interest" description="Disordered" evidence="7">
    <location>
        <begin position="40"/>
        <end position="73"/>
    </location>
</feature>
<dbReference type="PROSITE" id="PS00502">
    <property type="entry name" value="POLYGALACTURONASE"/>
    <property type="match status" value="1"/>
</dbReference>
<organism evidence="9">
    <name type="scientific">Oryza punctata</name>
    <name type="common">Red rice</name>
    <dbReference type="NCBI Taxonomy" id="4537"/>
    <lineage>
        <taxon>Eukaryota</taxon>
        <taxon>Viridiplantae</taxon>
        <taxon>Streptophyta</taxon>
        <taxon>Embryophyta</taxon>
        <taxon>Tracheophyta</taxon>
        <taxon>Spermatophyta</taxon>
        <taxon>Magnoliopsida</taxon>
        <taxon>Liliopsida</taxon>
        <taxon>Poales</taxon>
        <taxon>Poaceae</taxon>
        <taxon>BOP clade</taxon>
        <taxon>Oryzoideae</taxon>
        <taxon>Oryzeae</taxon>
        <taxon>Oryzinae</taxon>
        <taxon>Oryza</taxon>
    </lineage>
</organism>
<evidence type="ECO:0000256" key="8">
    <source>
        <dbReference type="SAM" id="SignalP"/>
    </source>
</evidence>
<dbReference type="HOGENOM" id="CLU_013614_0_0_1"/>
<feature type="compositionally biased region" description="Low complexity" evidence="7">
    <location>
        <begin position="713"/>
        <end position="724"/>
    </location>
</feature>
<evidence type="ECO:0000256" key="3">
    <source>
        <dbReference type="ARBA" id="ARBA00023295"/>
    </source>
</evidence>
<keyword evidence="3 5" id="KW-0326">Glycosidase</keyword>
<evidence type="ECO:0000256" key="5">
    <source>
        <dbReference type="RuleBase" id="RU361169"/>
    </source>
</evidence>
<keyword evidence="6" id="KW-0175">Coiled coil</keyword>
<dbReference type="GO" id="GO:0005975">
    <property type="term" value="P:carbohydrate metabolic process"/>
    <property type="evidence" value="ECO:0007669"/>
    <property type="project" value="InterPro"/>
</dbReference>
<feature type="region of interest" description="Disordered" evidence="7">
    <location>
        <begin position="579"/>
        <end position="620"/>
    </location>
</feature>
<accession>A0A0E0KAK1</accession>
<name>A0A0E0KAK1_ORYPU</name>
<evidence type="ECO:0008006" key="11">
    <source>
        <dbReference type="Google" id="ProtNLM"/>
    </source>
</evidence>
<dbReference type="GO" id="GO:0004650">
    <property type="term" value="F:polygalacturonase activity"/>
    <property type="evidence" value="ECO:0007669"/>
    <property type="project" value="InterPro"/>
</dbReference>
<feature type="coiled-coil region" evidence="6">
    <location>
        <begin position="799"/>
        <end position="868"/>
    </location>
</feature>
<feature type="chain" id="PRO_5002365052" description="Pectate lyase superfamily protein domain-containing protein" evidence="8">
    <location>
        <begin position="37"/>
        <end position="947"/>
    </location>
</feature>
<dbReference type="Gramene" id="OPUNC03G08210.1">
    <property type="protein sequence ID" value="OPUNC03G08210.1"/>
    <property type="gene ID" value="OPUNC03G08210"/>
</dbReference>
<sequence length="947" mass="104854">MIHTAQNMGLKKLHLGSISTISIFLCVFAHTNSAQAFPVADGTYPPEAEGPAAESSDMDEQLELTPGPPPRVVDVDDYRARADAGDHTEAWKEACNSSDYPSVLLVPEGMTYLLMPVSFNGPCRATTITATIRGTLEAPSNRSVWIDRDLQEWITFDNVDHLRVLGGGTLNGNGHEWWINSCKTNRSMRCVTGPTALYFRRCNHLVVEGLQIRDSMQMHVVIAYSWRVLVSRLLITAPGWSPNTDGIHVSNSREVLISGCIISTGDDCISIVTGSMFIRATGIFCGPGHGISIGSLGANKSWARVSDVLVEKATLVGTTNGVRIKTWQGGDGHAERITFQDISMHNVTNPVIIDQNYCDSVTPCHEQGSAVAINNIRYRNIRGTSSSKVAINFVCSNSVHCDGIVMQDVSLVGEGTYHAPATPPAPRILNLPRRPAGGRSTRSAGRAQQQRVAAPGAVNLGALFEMERRVRGLESAPASPPYSRAARSQEDAGEQEEKWRFQAEILRAECNFLRMEREVALRKLDRHRGQMEAALKSAVETLVSGRKKIDGRGDVGVAAALDEGIEDLEEMMEDLRVEKESGRRAVSSRRELQRSNGRNFDRQASSLRRRLEKMPPADAEPCVKDIREIALPVAPQSPPPPAEHSDDDDHSNSPNLSDVEMLRMKMEGMSKGMRERMAEYSRRLEAVAGGDNNNAADYCQSRKCGSRHSRKPSASSQRSWSGGSTNAGASRDTGASHGRSRHTVAPEKHHHHHQQHKIISEECKLVGSGSCCDCREIVGKIMEQVRTESEQWTEMQDMLEQVRLEMQELQSSRDTWQRRAIASDISLRSLNSQVLEWKHRAQVSEQHVEDLQKKISELESKLHTFKAHFPSPGQPNQEWSEACKMEKPRSNKAQHPSRPSHESGGGKEKEKHVLICRVKRSPSVAAKRQPFQEIGNISLPRHATMKR</sequence>
<proteinExistence type="inferred from homology"/>
<feature type="region of interest" description="Disordered" evidence="7">
    <location>
        <begin position="421"/>
        <end position="451"/>
    </location>
</feature>
<dbReference type="InterPro" id="IPR000743">
    <property type="entry name" value="Glyco_hydro_28"/>
</dbReference>
<feature type="compositionally biased region" description="Polar residues" evidence="7">
    <location>
        <begin position="440"/>
        <end position="451"/>
    </location>
</feature>
<dbReference type="Gene3D" id="1.20.5.170">
    <property type="match status" value="1"/>
</dbReference>
<feature type="compositionally biased region" description="Low complexity" evidence="7">
    <location>
        <begin position="475"/>
        <end position="486"/>
    </location>
</feature>
<dbReference type="PANTHER" id="PTHR35468">
    <property type="entry name" value="MYOSIN-LIKE PROTEIN"/>
    <property type="match status" value="1"/>
</dbReference>
<feature type="compositionally biased region" description="Polar residues" evidence="7">
    <location>
        <begin position="594"/>
        <end position="606"/>
    </location>
</feature>
<evidence type="ECO:0000256" key="1">
    <source>
        <dbReference type="ARBA" id="ARBA00008834"/>
    </source>
</evidence>
<dbReference type="InterPro" id="IPR011050">
    <property type="entry name" value="Pectin_lyase_fold/virulence"/>
</dbReference>
<dbReference type="eggNOG" id="KOG1502">
    <property type="taxonomic scope" value="Eukaryota"/>
</dbReference>
<evidence type="ECO:0000256" key="4">
    <source>
        <dbReference type="PROSITE-ProRule" id="PRU10052"/>
    </source>
</evidence>
<dbReference type="FunFam" id="2.160.20.10:FF:000054">
    <property type="entry name" value="Polygalacturonase"/>
    <property type="match status" value="1"/>
</dbReference>
<dbReference type="STRING" id="4537.A0A0E0KAK1"/>
<feature type="active site" evidence="4">
    <location>
        <position position="289"/>
    </location>
</feature>
<dbReference type="Pfam" id="PF00295">
    <property type="entry name" value="Glyco_hydro_28"/>
    <property type="match status" value="1"/>
</dbReference>
<dbReference type="SUPFAM" id="SSF57997">
    <property type="entry name" value="Tropomyosin"/>
    <property type="match status" value="1"/>
</dbReference>
<feature type="region of interest" description="Disordered" evidence="7">
    <location>
        <begin position="632"/>
        <end position="658"/>
    </location>
</feature>
<reference evidence="9" key="2">
    <citation type="submission" date="2018-05" db="EMBL/GenBank/DDBJ databases">
        <title>OpunRS2 (Oryza punctata Reference Sequence Version 2).</title>
        <authorList>
            <person name="Zhang J."/>
            <person name="Kudrna D."/>
            <person name="Lee S."/>
            <person name="Talag J."/>
            <person name="Welchert J."/>
            <person name="Wing R.A."/>
        </authorList>
    </citation>
    <scope>NUCLEOTIDE SEQUENCE [LARGE SCALE GENOMIC DNA]</scope>
</reference>
<feature type="compositionally biased region" description="Basic and acidic residues" evidence="7">
    <location>
        <begin position="899"/>
        <end position="913"/>
    </location>
</feature>
<protein>
    <recommendedName>
        <fullName evidence="11">Pectate lyase superfamily protein domain-containing protein</fullName>
    </recommendedName>
</protein>
<dbReference type="AlphaFoldDB" id="A0A0E0KAK1"/>
<keyword evidence="2 5" id="KW-0378">Hydrolase</keyword>
<dbReference type="Proteomes" id="UP000026962">
    <property type="component" value="Chromosome 3"/>
</dbReference>
<keyword evidence="8" id="KW-0732">Signal</keyword>
<feature type="region of interest" description="Disordered" evidence="7">
    <location>
        <begin position="701"/>
        <end position="756"/>
    </location>
</feature>
<keyword evidence="10" id="KW-1185">Reference proteome</keyword>